<organism evidence="1">
    <name type="scientific">Aphanomyces invadans</name>
    <dbReference type="NCBI Taxonomy" id="157072"/>
    <lineage>
        <taxon>Eukaryota</taxon>
        <taxon>Sar</taxon>
        <taxon>Stramenopiles</taxon>
        <taxon>Oomycota</taxon>
        <taxon>Saprolegniomycetes</taxon>
        <taxon>Saprolegniales</taxon>
        <taxon>Verrucalvaceae</taxon>
        <taxon>Aphanomyces</taxon>
    </lineage>
</organism>
<dbReference type="OrthoDB" id="62361at2759"/>
<proteinExistence type="predicted"/>
<dbReference type="VEuPathDB" id="FungiDB:H310_14489"/>
<accession>A0A024T9L8</accession>
<name>A0A024T9L8_9STRA</name>
<dbReference type="RefSeq" id="XP_008880587.1">
    <property type="nucleotide sequence ID" value="XM_008882365.1"/>
</dbReference>
<dbReference type="AlphaFoldDB" id="A0A024T9L8"/>
<dbReference type="GeneID" id="20091539"/>
<gene>
    <name evidence="1" type="ORF">H310_14489</name>
</gene>
<reference evidence="1" key="1">
    <citation type="submission" date="2013-12" db="EMBL/GenBank/DDBJ databases">
        <title>The Genome Sequence of Aphanomyces invadans NJM9701.</title>
        <authorList>
            <consortium name="The Broad Institute Genomics Platform"/>
            <person name="Russ C."/>
            <person name="Tyler B."/>
            <person name="van West P."/>
            <person name="Dieguez-Uribeondo J."/>
            <person name="Young S.K."/>
            <person name="Zeng Q."/>
            <person name="Gargeya S."/>
            <person name="Fitzgerald M."/>
            <person name="Abouelleil A."/>
            <person name="Alvarado L."/>
            <person name="Chapman S.B."/>
            <person name="Gainer-Dewar J."/>
            <person name="Goldberg J."/>
            <person name="Griggs A."/>
            <person name="Gujja S."/>
            <person name="Hansen M."/>
            <person name="Howarth C."/>
            <person name="Imamovic A."/>
            <person name="Ireland A."/>
            <person name="Larimer J."/>
            <person name="McCowan C."/>
            <person name="Murphy C."/>
            <person name="Pearson M."/>
            <person name="Poon T.W."/>
            <person name="Priest M."/>
            <person name="Roberts A."/>
            <person name="Saif S."/>
            <person name="Shea T."/>
            <person name="Sykes S."/>
            <person name="Wortman J."/>
            <person name="Nusbaum C."/>
            <person name="Birren B."/>
        </authorList>
    </citation>
    <scope>NUCLEOTIDE SEQUENCE [LARGE SCALE GENOMIC DNA]</scope>
    <source>
        <strain evidence="1">NJM9701</strain>
    </source>
</reference>
<sequence>MDVTFRDEDTAALVAMLDARQERKSRRNLQKKVYYRQDKQVHKYLKERVLELEAELCRLSRLPRSSVLPWHDTARGLRDEAFESLHHNRYLKKKVREYSCLGVLLRDFVDSSVVQSAPTGTWHASNLRLDRVRLHAHPDARRHGLDWLTQVMYHNTDKLLEKYAFPDRTPYSRLADVTVDTTSLDALSYVQRYQLELQLPLEAVLPLATSYFQSGASSEQLEVHYKTKQYLDVQMTKSIADSMTYDVVTNWSLYPQPGTTRLCRIFQDANRYVLVSQSIPDDEKLPSKNIDSKTLTWVVLDQVSPTVTIMRCLFVVSQGLDLRTGIYVPLLHEALADWNLDLRPIPPPARLDAFCQHVRTLGYRNIQSHDADFSKLFRCAI</sequence>
<protein>
    <submittedName>
        <fullName evidence="1">Uncharacterized protein</fullName>
    </submittedName>
</protein>
<dbReference type="EMBL" id="KI914022">
    <property type="protein sequence ID" value="ETV90830.1"/>
    <property type="molecule type" value="Genomic_DNA"/>
</dbReference>
<evidence type="ECO:0000313" key="1">
    <source>
        <dbReference type="EMBL" id="ETV90830.1"/>
    </source>
</evidence>